<proteinExistence type="inferred from homology"/>
<keyword evidence="7" id="KW-0862">Zinc</keyword>
<dbReference type="InterPro" id="IPR024079">
    <property type="entry name" value="MetalloPept_cat_dom_sf"/>
</dbReference>
<dbReference type="PANTHER" id="PTHR10201:SF291">
    <property type="entry name" value="MATRIX METALLOPROTEINASE 1, ISOFORM C-RELATED"/>
    <property type="match status" value="1"/>
</dbReference>
<name>A0A2B8BNW1_9PROT</name>
<dbReference type="InterPro" id="IPR006026">
    <property type="entry name" value="Peptidase_Metallo"/>
</dbReference>
<dbReference type="GO" id="GO:0031012">
    <property type="term" value="C:extracellular matrix"/>
    <property type="evidence" value="ECO:0007669"/>
    <property type="project" value="InterPro"/>
</dbReference>
<protein>
    <recommendedName>
        <fullName evidence="9">Peptidase metallopeptidase domain-containing protein</fullName>
    </recommendedName>
</protein>
<evidence type="ECO:0000256" key="4">
    <source>
        <dbReference type="ARBA" id="ARBA00022723"/>
    </source>
</evidence>
<dbReference type="AlphaFoldDB" id="A0A2B8BNW1"/>
<keyword evidence="8" id="KW-0482">Metalloprotease</keyword>
<accession>A0A2B8BNW1</accession>
<keyword evidence="4" id="KW-0479">Metal-binding</keyword>
<keyword evidence="5" id="KW-0732">Signal</keyword>
<dbReference type="GO" id="GO:0004222">
    <property type="term" value="F:metalloendopeptidase activity"/>
    <property type="evidence" value="ECO:0007669"/>
    <property type="project" value="InterPro"/>
</dbReference>
<evidence type="ECO:0000256" key="8">
    <source>
        <dbReference type="ARBA" id="ARBA00023049"/>
    </source>
</evidence>
<dbReference type="GO" id="GO:0008270">
    <property type="term" value="F:zinc ion binding"/>
    <property type="evidence" value="ECO:0007669"/>
    <property type="project" value="InterPro"/>
</dbReference>
<dbReference type="SUPFAM" id="SSF55486">
    <property type="entry name" value="Metalloproteases ('zincins'), catalytic domain"/>
    <property type="match status" value="1"/>
</dbReference>
<gene>
    <name evidence="10" type="ORF">CRT60_00465</name>
</gene>
<reference evidence="11" key="1">
    <citation type="submission" date="2017-10" db="EMBL/GenBank/DDBJ databases">
        <authorList>
            <person name="Kravchenko I.K."/>
            <person name="Grouzdev D.S."/>
        </authorList>
    </citation>
    <scope>NUCLEOTIDE SEQUENCE [LARGE SCALE GENOMIC DNA]</scope>
    <source>
        <strain evidence="11">B2</strain>
    </source>
</reference>
<keyword evidence="6" id="KW-0378">Hydrolase</keyword>
<evidence type="ECO:0000256" key="5">
    <source>
        <dbReference type="ARBA" id="ARBA00022729"/>
    </source>
</evidence>
<evidence type="ECO:0000313" key="10">
    <source>
        <dbReference type="EMBL" id="PGH59440.1"/>
    </source>
</evidence>
<dbReference type="SMART" id="SM00235">
    <property type="entry name" value="ZnMc"/>
    <property type="match status" value="1"/>
</dbReference>
<dbReference type="Gene3D" id="3.40.390.10">
    <property type="entry name" value="Collagenase (Catalytic Domain)"/>
    <property type="match status" value="1"/>
</dbReference>
<evidence type="ECO:0000256" key="7">
    <source>
        <dbReference type="ARBA" id="ARBA00022833"/>
    </source>
</evidence>
<evidence type="ECO:0000313" key="11">
    <source>
        <dbReference type="Proteomes" id="UP000225379"/>
    </source>
</evidence>
<dbReference type="InterPro" id="IPR001818">
    <property type="entry name" value="Pept_M10_metallopeptidase"/>
</dbReference>
<organism evidence="10 11">
    <name type="scientific">Azospirillum palustre</name>
    <dbReference type="NCBI Taxonomy" id="2044885"/>
    <lineage>
        <taxon>Bacteria</taxon>
        <taxon>Pseudomonadati</taxon>
        <taxon>Pseudomonadota</taxon>
        <taxon>Alphaproteobacteria</taxon>
        <taxon>Rhodospirillales</taxon>
        <taxon>Azospirillaceae</taxon>
        <taxon>Azospirillum</taxon>
    </lineage>
</organism>
<evidence type="ECO:0000256" key="6">
    <source>
        <dbReference type="ARBA" id="ARBA00022801"/>
    </source>
</evidence>
<dbReference type="Pfam" id="PF00413">
    <property type="entry name" value="Peptidase_M10"/>
    <property type="match status" value="1"/>
</dbReference>
<comment type="cofactor">
    <cofactor evidence="1">
        <name>Zn(2+)</name>
        <dbReference type="ChEBI" id="CHEBI:29105"/>
    </cofactor>
</comment>
<evidence type="ECO:0000256" key="1">
    <source>
        <dbReference type="ARBA" id="ARBA00001947"/>
    </source>
</evidence>
<evidence type="ECO:0000256" key="2">
    <source>
        <dbReference type="ARBA" id="ARBA00010370"/>
    </source>
</evidence>
<dbReference type="GO" id="GO:0006508">
    <property type="term" value="P:proteolysis"/>
    <property type="evidence" value="ECO:0007669"/>
    <property type="project" value="UniProtKB-KW"/>
</dbReference>
<keyword evidence="3" id="KW-0645">Protease</keyword>
<dbReference type="PANTHER" id="PTHR10201">
    <property type="entry name" value="MATRIX METALLOPROTEINASE"/>
    <property type="match status" value="1"/>
</dbReference>
<dbReference type="GO" id="GO:0030198">
    <property type="term" value="P:extracellular matrix organization"/>
    <property type="evidence" value="ECO:0007669"/>
    <property type="project" value="TreeGrafter"/>
</dbReference>
<comment type="caution">
    <text evidence="10">The sequence shown here is derived from an EMBL/GenBank/DDBJ whole genome shotgun (WGS) entry which is preliminary data.</text>
</comment>
<dbReference type="Proteomes" id="UP000225379">
    <property type="component" value="Unassembled WGS sequence"/>
</dbReference>
<dbReference type="GO" id="GO:0030574">
    <property type="term" value="P:collagen catabolic process"/>
    <property type="evidence" value="ECO:0007669"/>
    <property type="project" value="TreeGrafter"/>
</dbReference>
<evidence type="ECO:0000256" key="3">
    <source>
        <dbReference type="ARBA" id="ARBA00022670"/>
    </source>
</evidence>
<feature type="domain" description="Peptidase metallopeptidase" evidence="9">
    <location>
        <begin position="27"/>
        <end position="185"/>
    </location>
</feature>
<evidence type="ECO:0000259" key="9">
    <source>
        <dbReference type="SMART" id="SM00235"/>
    </source>
</evidence>
<sequence>MGDAFRWNNITDPSHRLNVHTAPGTPVLVTFSFMESVPSYMGALNGFTPLGAADRDSVRQAMRNWNKVSGVTFMEVSDGGAGGDIRVGTYDFTGTAFQNNAGYAYGPGANQGGDIFFKAGKPVTVPVAVHEVGHSIGLKHPFEGADVLPASEDKRSNTVMSYNYDVVNDNPASYDTVAAQYLYGPATSPDALLPAGWSSDAYVAANPDLLAAFGRNNPTATRDHYLAYGQREGRSVLDGLAYIASHADLRAAYGSNEQAGIEHYIGAGRNEGRTVTFDPLEYMASNRDVALAFSGDVKAGTRHYIEAGANEGRAINTFNPASYLQANADLRTAFGSDLKAATQHYVTNGIREGRAVAPVVATSTTVRKAAAIATSDASTLVASGGNDAPIAIDGDHRDVLSQFQGGDQSLAFVDDFHHGDFAASAFRWTTAHPADVLTFSTAGSGNMAVSPMLAGLFQSNERDSMGYGLMAVA</sequence>
<comment type="similarity">
    <text evidence="2">Belongs to the peptidase M10A family.</text>
</comment>
<keyword evidence="11" id="KW-1185">Reference proteome</keyword>
<dbReference type="EMBL" id="PDKW01000035">
    <property type="protein sequence ID" value="PGH59440.1"/>
    <property type="molecule type" value="Genomic_DNA"/>
</dbReference>